<dbReference type="Proteomes" id="UP000061457">
    <property type="component" value="Chromosome I"/>
</dbReference>
<accession>A0A0S2K1Z1</accession>
<evidence type="ECO:0000259" key="5">
    <source>
        <dbReference type="Pfam" id="PF00171"/>
    </source>
</evidence>
<comment type="similarity">
    <text evidence="1 4">Belongs to the aldehyde dehydrogenase family.</text>
</comment>
<dbReference type="GO" id="GO:0004030">
    <property type="term" value="F:aldehyde dehydrogenase [NAD(P)+] activity"/>
    <property type="evidence" value="ECO:0007669"/>
    <property type="project" value="UniProtKB-ARBA"/>
</dbReference>
<sequence length="506" mass="55686">MIYSNPNTQGAVVNFKDKYDNYIGGEWVAPLDGEYFENKSPVNGKVFCQVARSKAADIELALDKAHEAKEAWGTTSVTERSNILLKIAQIIEENKEYLAVAETWDNGKAVRETLAADIPLAADHFRYFAGCIRAQEGSIGEIDEHTVAYHFHEPLGVVGQIIPWNFPLLMAAWKLAPALAAGNCVVLKPAEQTPTSIMLLVELIGDLLPAGALNVVNGFGKEAGEALATSKRIAKIAFTGSTPVGSHILKCAADNIIPSTVELGGKSPNIFFSDVLEKDDDYLSKCIEGAVLAYFNQGEVCTCPSRLFVQEDIYDEFIERVKARTAQIKRGNPLDTETMVGAQASQQQFDKILSYIEIGKQEGAEVLFGGEVEQLSEEFDSGYYIQPTLLKGNNSMRVFQEEIFGPVISLCTFKDEAEALELANSSEFGLGAGVWTRNMNRAYHFGRKIEAGRVWTNCYHMYPAHAAFGGYKKSGVGRETHKKALDHYQQTKNLLVSYSESPLGFF</sequence>
<feature type="active site" evidence="3">
    <location>
        <position position="262"/>
    </location>
</feature>
<feature type="domain" description="Aldehyde dehydrogenase" evidence="5">
    <location>
        <begin position="27"/>
        <end position="493"/>
    </location>
</feature>
<evidence type="ECO:0000313" key="6">
    <source>
        <dbReference type="EMBL" id="ALO42348.1"/>
    </source>
</evidence>
<evidence type="ECO:0000256" key="4">
    <source>
        <dbReference type="RuleBase" id="RU003345"/>
    </source>
</evidence>
<reference evidence="6 7" key="1">
    <citation type="submission" date="2015-11" db="EMBL/GenBank/DDBJ databases">
        <authorList>
            <person name="Zhang Y."/>
            <person name="Guo Z."/>
        </authorList>
    </citation>
    <scope>NUCLEOTIDE SEQUENCE [LARGE SCALE GENOMIC DNA]</scope>
    <source>
        <strain evidence="6 7">KCTC 12086</strain>
    </source>
</reference>
<dbReference type="Gene3D" id="3.40.309.10">
    <property type="entry name" value="Aldehyde Dehydrogenase, Chain A, domain 2"/>
    <property type="match status" value="1"/>
</dbReference>
<dbReference type="InterPro" id="IPR015590">
    <property type="entry name" value="Aldehyde_DH_dom"/>
</dbReference>
<dbReference type="PROSITE" id="PS00070">
    <property type="entry name" value="ALDEHYDE_DEHYDR_CYS"/>
    <property type="match status" value="1"/>
</dbReference>
<dbReference type="FunFam" id="3.40.309.10:FF:000012">
    <property type="entry name" value="Betaine aldehyde dehydrogenase"/>
    <property type="match status" value="1"/>
</dbReference>
<dbReference type="PANTHER" id="PTHR43111:SF1">
    <property type="entry name" value="ALDEHYDE DEHYDROGENASE B-RELATED"/>
    <property type="match status" value="1"/>
</dbReference>
<dbReference type="InterPro" id="IPR016163">
    <property type="entry name" value="Ald_DH_C"/>
</dbReference>
<dbReference type="InterPro" id="IPR016160">
    <property type="entry name" value="Ald_DH_CS_CYS"/>
</dbReference>
<dbReference type="SUPFAM" id="SSF53720">
    <property type="entry name" value="ALDH-like"/>
    <property type="match status" value="1"/>
</dbReference>
<dbReference type="STRING" id="161398.PP2015_1847"/>
<proteinExistence type="inferred from homology"/>
<dbReference type="AlphaFoldDB" id="A0A0S2K1Z1"/>
<dbReference type="FunFam" id="3.40.605.10:FF:000001">
    <property type="entry name" value="Aldehyde dehydrogenase 1"/>
    <property type="match status" value="1"/>
</dbReference>
<dbReference type="InterPro" id="IPR029510">
    <property type="entry name" value="Ald_DH_CS_GLU"/>
</dbReference>
<dbReference type="RefSeq" id="WP_058030012.1">
    <property type="nucleotide sequence ID" value="NZ_CP013187.1"/>
</dbReference>
<dbReference type="PATRIC" id="fig|161398.10.peg.1875"/>
<dbReference type="PROSITE" id="PS00687">
    <property type="entry name" value="ALDEHYDE_DEHYDR_GLU"/>
    <property type="match status" value="1"/>
</dbReference>
<keyword evidence="7" id="KW-1185">Reference proteome</keyword>
<evidence type="ECO:0000256" key="3">
    <source>
        <dbReference type="PROSITE-ProRule" id="PRU10007"/>
    </source>
</evidence>
<dbReference type="InterPro" id="IPR016162">
    <property type="entry name" value="Ald_DH_N"/>
</dbReference>
<evidence type="ECO:0000256" key="1">
    <source>
        <dbReference type="ARBA" id="ARBA00009986"/>
    </source>
</evidence>
<dbReference type="KEGG" id="pphe:PP2015_1847"/>
<keyword evidence="2 4" id="KW-0560">Oxidoreductase</keyword>
<gene>
    <name evidence="6" type="ORF">PP2015_1847</name>
</gene>
<organism evidence="6 7">
    <name type="scientific">Pseudoalteromonas phenolica</name>
    <dbReference type="NCBI Taxonomy" id="161398"/>
    <lineage>
        <taxon>Bacteria</taxon>
        <taxon>Pseudomonadati</taxon>
        <taxon>Pseudomonadota</taxon>
        <taxon>Gammaproteobacteria</taxon>
        <taxon>Alteromonadales</taxon>
        <taxon>Pseudoalteromonadaceae</taxon>
        <taxon>Pseudoalteromonas</taxon>
    </lineage>
</organism>
<name>A0A0S2K1Z1_9GAMM</name>
<dbReference type="Pfam" id="PF00171">
    <property type="entry name" value="Aldedh"/>
    <property type="match status" value="1"/>
</dbReference>
<dbReference type="OrthoDB" id="9815002at2"/>
<dbReference type="Gene3D" id="3.40.605.10">
    <property type="entry name" value="Aldehyde Dehydrogenase, Chain A, domain 1"/>
    <property type="match status" value="1"/>
</dbReference>
<dbReference type="InterPro" id="IPR016161">
    <property type="entry name" value="Ald_DH/histidinol_DH"/>
</dbReference>
<evidence type="ECO:0000256" key="2">
    <source>
        <dbReference type="ARBA" id="ARBA00023002"/>
    </source>
</evidence>
<dbReference type="CDD" id="cd07559">
    <property type="entry name" value="ALDH_ACDHII_AcoD-like"/>
    <property type="match status" value="1"/>
</dbReference>
<dbReference type="EMBL" id="CP013187">
    <property type="protein sequence ID" value="ALO42348.1"/>
    <property type="molecule type" value="Genomic_DNA"/>
</dbReference>
<evidence type="ECO:0000313" key="7">
    <source>
        <dbReference type="Proteomes" id="UP000061457"/>
    </source>
</evidence>
<dbReference type="PANTHER" id="PTHR43111">
    <property type="entry name" value="ALDEHYDE DEHYDROGENASE B-RELATED"/>
    <property type="match status" value="1"/>
</dbReference>
<protein>
    <submittedName>
        <fullName evidence="6">NAD-dependent aldehyde dehydrogenase</fullName>
    </submittedName>
</protein>